<dbReference type="Pfam" id="PF00293">
    <property type="entry name" value="NUDIX"/>
    <property type="match status" value="1"/>
</dbReference>
<feature type="domain" description="Nudix hydrolase" evidence="3">
    <location>
        <begin position="76"/>
        <end position="246"/>
    </location>
</feature>
<name>A0A2G4SYU4_RHIZD</name>
<dbReference type="RefSeq" id="XP_023467657.1">
    <property type="nucleotide sequence ID" value="XM_023608454.1"/>
</dbReference>
<dbReference type="SUPFAM" id="SSF55811">
    <property type="entry name" value="Nudix"/>
    <property type="match status" value="1"/>
</dbReference>
<dbReference type="InterPro" id="IPR045121">
    <property type="entry name" value="CoAse"/>
</dbReference>
<sequence length="379" mass="43654">MKVLLFTLCLIYSIQAAVIVTNQQLEARGGKDEVITLAQDAKSGLTGALGSETLKKLCFTLRQREPYRIPSPSDQPRRGVVAAILRWHCPKTSIPTEAQKPRTLEEFFDQSWVQEGEAEILFMQRATRKGDRWSGHVAFPGGKNEKDETDEETVCREVREEIGIDLKSDDYLLVGQLDEREISSIRDNKLLMILVPYVYLQLVPESPPFELQTSEVAAVRWVPLSFFLSSQVLDYSPITEPLSIFRHMKRKWLKSLLNVMLGTISFTSIDLPPTAASDNIFRLWGLTMGMTKDIVKLVDTKESFFYKLTTQSPRFSRVDIGWFTMLITYAKVYWKRICHKNVRLENEWDNIYWNSIRSAIAISMCFRACLLLLIIKRLR</sequence>
<dbReference type="InterPro" id="IPR000086">
    <property type="entry name" value="NUDIX_hydrolase_dom"/>
</dbReference>
<dbReference type="Gene3D" id="3.90.79.10">
    <property type="entry name" value="Nucleoside Triphosphate Pyrophosphohydrolase"/>
    <property type="match status" value="1"/>
</dbReference>
<proteinExistence type="predicted"/>
<dbReference type="InterPro" id="IPR015797">
    <property type="entry name" value="NUDIX_hydrolase-like_dom_sf"/>
</dbReference>
<dbReference type="GO" id="GO:0010945">
    <property type="term" value="F:coenzyme A diphosphatase activity"/>
    <property type="evidence" value="ECO:0007669"/>
    <property type="project" value="InterPro"/>
</dbReference>
<dbReference type="STRING" id="1340429.A0A2G4SYU4"/>
<protein>
    <recommendedName>
        <fullName evidence="3">Nudix hydrolase domain-containing protein</fullName>
    </recommendedName>
</protein>
<evidence type="ECO:0000313" key="4">
    <source>
        <dbReference type="EMBL" id="PHZ13949.1"/>
    </source>
</evidence>
<feature type="signal peptide" evidence="2">
    <location>
        <begin position="1"/>
        <end position="16"/>
    </location>
</feature>
<dbReference type="CDD" id="cd03426">
    <property type="entry name" value="NUDIX_CoAse_Nudt7"/>
    <property type="match status" value="1"/>
</dbReference>
<gene>
    <name evidence="4" type="ORF">RHIMIDRAFT_235948</name>
</gene>
<keyword evidence="2" id="KW-0732">Signal</keyword>
<evidence type="ECO:0000259" key="3">
    <source>
        <dbReference type="PROSITE" id="PS51462"/>
    </source>
</evidence>
<dbReference type="GeneID" id="35439444"/>
<evidence type="ECO:0000313" key="5">
    <source>
        <dbReference type="Proteomes" id="UP000242254"/>
    </source>
</evidence>
<dbReference type="PANTHER" id="PTHR12992:SF44">
    <property type="entry name" value="NUDIX HYDROLASE DOMAIN-CONTAINING PROTEIN"/>
    <property type="match status" value="1"/>
</dbReference>
<keyword evidence="5" id="KW-1185">Reference proteome</keyword>
<dbReference type="InterPro" id="IPR020084">
    <property type="entry name" value="NUDIX_hydrolase_CS"/>
</dbReference>
<organism evidence="4 5">
    <name type="scientific">Rhizopus microsporus ATCC 52813</name>
    <dbReference type="NCBI Taxonomy" id="1340429"/>
    <lineage>
        <taxon>Eukaryota</taxon>
        <taxon>Fungi</taxon>
        <taxon>Fungi incertae sedis</taxon>
        <taxon>Mucoromycota</taxon>
        <taxon>Mucoromycotina</taxon>
        <taxon>Mucoromycetes</taxon>
        <taxon>Mucorales</taxon>
        <taxon>Mucorineae</taxon>
        <taxon>Rhizopodaceae</taxon>
        <taxon>Rhizopus</taxon>
    </lineage>
</organism>
<dbReference type="AlphaFoldDB" id="A0A2G4SYU4"/>
<accession>A0A2G4SYU4</accession>
<dbReference type="PANTHER" id="PTHR12992">
    <property type="entry name" value="NUDIX HYDROLASE"/>
    <property type="match status" value="1"/>
</dbReference>
<dbReference type="PROSITE" id="PS51462">
    <property type="entry name" value="NUDIX"/>
    <property type="match status" value="1"/>
</dbReference>
<evidence type="ECO:0000256" key="2">
    <source>
        <dbReference type="SAM" id="SignalP"/>
    </source>
</evidence>
<dbReference type="PROSITE" id="PS00893">
    <property type="entry name" value="NUDIX_BOX"/>
    <property type="match status" value="1"/>
</dbReference>
<evidence type="ECO:0000256" key="1">
    <source>
        <dbReference type="ARBA" id="ARBA00022801"/>
    </source>
</evidence>
<dbReference type="EMBL" id="KZ303846">
    <property type="protein sequence ID" value="PHZ13949.1"/>
    <property type="molecule type" value="Genomic_DNA"/>
</dbReference>
<dbReference type="Proteomes" id="UP000242254">
    <property type="component" value="Unassembled WGS sequence"/>
</dbReference>
<keyword evidence="1" id="KW-0378">Hydrolase</keyword>
<reference evidence="4 5" key="1">
    <citation type="journal article" date="2016" name="Proc. Natl. Acad. Sci. U.S.A.">
        <title>Lipid metabolic changes in an early divergent fungus govern the establishment of a mutualistic symbiosis with endobacteria.</title>
        <authorList>
            <person name="Lastovetsky O.A."/>
            <person name="Gaspar M.L."/>
            <person name="Mondo S.J."/>
            <person name="LaButti K.M."/>
            <person name="Sandor L."/>
            <person name="Grigoriev I.V."/>
            <person name="Henry S.A."/>
            <person name="Pawlowska T.E."/>
        </authorList>
    </citation>
    <scope>NUCLEOTIDE SEQUENCE [LARGE SCALE GENOMIC DNA]</scope>
    <source>
        <strain evidence="4 5">ATCC 52813</strain>
    </source>
</reference>
<feature type="chain" id="PRO_5013545494" description="Nudix hydrolase domain-containing protein" evidence="2">
    <location>
        <begin position="17"/>
        <end position="379"/>
    </location>
</feature>